<evidence type="ECO:0000313" key="3">
    <source>
        <dbReference type="EMBL" id="CAB4316686.1"/>
    </source>
</evidence>
<keyword evidence="5" id="KW-1185">Reference proteome</keyword>
<gene>
    <name evidence="2" type="ORF">CURHAP_LOCUS43125</name>
    <name evidence="3" type="ORF">ORAREDHAP_LOCUS42710</name>
</gene>
<accession>A0A6J5XRW6</accession>
<name>A0A6J5XRW6_PRUAR</name>
<protein>
    <submittedName>
        <fullName evidence="3">Uncharacterized protein</fullName>
    </submittedName>
</protein>
<evidence type="ECO:0000313" key="5">
    <source>
        <dbReference type="Proteomes" id="UP000507245"/>
    </source>
</evidence>
<dbReference type="Proteomes" id="UP000507245">
    <property type="component" value="Unassembled WGS sequence"/>
</dbReference>
<dbReference type="Proteomes" id="UP000507222">
    <property type="component" value="Unassembled WGS sequence"/>
</dbReference>
<dbReference type="EMBL" id="CAEKKB010000007">
    <property type="protein sequence ID" value="CAB4316686.1"/>
    <property type="molecule type" value="Genomic_DNA"/>
</dbReference>
<evidence type="ECO:0000313" key="4">
    <source>
        <dbReference type="Proteomes" id="UP000507222"/>
    </source>
</evidence>
<dbReference type="EMBL" id="CAEKDK010000007">
    <property type="protein sequence ID" value="CAB4286243.1"/>
    <property type="molecule type" value="Genomic_DNA"/>
</dbReference>
<evidence type="ECO:0000256" key="1">
    <source>
        <dbReference type="SAM" id="MobiDB-lite"/>
    </source>
</evidence>
<proteinExistence type="predicted"/>
<feature type="region of interest" description="Disordered" evidence="1">
    <location>
        <begin position="1"/>
        <end position="26"/>
    </location>
</feature>
<evidence type="ECO:0000313" key="2">
    <source>
        <dbReference type="EMBL" id="CAB4286243.1"/>
    </source>
</evidence>
<organism evidence="3 5">
    <name type="scientific">Prunus armeniaca</name>
    <name type="common">Apricot</name>
    <name type="synonym">Armeniaca vulgaris</name>
    <dbReference type="NCBI Taxonomy" id="36596"/>
    <lineage>
        <taxon>Eukaryota</taxon>
        <taxon>Viridiplantae</taxon>
        <taxon>Streptophyta</taxon>
        <taxon>Embryophyta</taxon>
        <taxon>Tracheophyta</taxon>
        <taxon>Spermatophyta</taxon>
        <taxon>Magnoliopsida</taxon>
        <taxon>eudicotyledons</taxon>
        <taxon>Gunneridae</taxon>
        <taxon>Pentapetalae</taxon>
        <taxon>rosids</taxon>
        <taxon>fabids</taxon>
        <taxon>Rosales</taxon>
        <taxon>Rosaceae</taxon>
        <taxon>Amygdaloideae</taxon>
        <taxon>Amygdaleae</taxon>
        <taxon>Prunus</taxon>
    </lineage>
</organism>
<reference evidence="5" key="1">
    <citation type="journal article" date="2020" name="Genome Biol.">
        <title>Gamete binning: chromosome-level and haplotype-resolved genome assembly enabled by high-throughput single-cell sequencing of gamete genomes.</title>
        <authorList>
            <person name="Campoy J.A."/>
            <person name="Sun H."/>
            <person name="Goel M."/>
            <person name="Jiao W.-B."/>
            <person name="Folz-Donahue K."/>
            <person name="Wang N."/>
            <person name="Rubio M."/>
            <person name="Liu C."/>
            <person name="Kukat C."/>
            <person name="Ruiz D."/>
            <person name="Huettel B."/>
            <person name="Schneeberger K."/>
        </authorList>
    </citation>
    <scope>NUCLEOTIDE SEQUENCE [LARGE SCALE GENOMIC DNA]</scope>
    <source>
        <strain evidence="5">cv. Rojo Pasion</strain>
    </source>
</reference>
<dbReference type="AlphaFoldDB" id="A0A6J5XRW6"/>
<feature type="compositionally biased region" description="Polar residues" evidence="1">
    <location>
        <begin position="1"/>
        <end position="18"/>
    </location>
</feature>
<sequence>MAQEVSLGNSGKSSNQAWPRSSSSPRLRQQAFIVRSWSFASASAAQRPASSMAWLVRLGDGRRPSS</sequence>
<reference evidence="3 4" key="2">
    <citation type="submission" date="2020-05" db="EMBL/GenBank/DDBJ databases">
        <authorList>
            <person name="Campoy J."/>
            <person name="Schneeberger K."/>
            <person name="Spophaly S."/>
        </authorList>
    </citation>
    <scope>NUCLEOTIDE SEQUENCE [LARGE SCALE GENOMIC DNA]</scope>
    <source>
        <strain evidence="3">PruArmRojPasFocal</strain>
    </source>
</reference>